<protein>
    <recommendedName>
        <fullName evidence="4">Secreted protein</fullName>
    </recommendedName>
</protein>
<evidence type="ECO:0000313" key="2">
    <source>
        <dbReference type="EMBL" id="MBW4660547.1"/>
    </source>
</evidence>
<reference evidence="2" key="2">
    <citation type="journal article" date="2022" name="Microbiol. Resour. Announc.">
        <title>Metagenome Sequencing to Explore Phylogenomics of Terrestrial Cyanobacteria.</title>
        <authorList>
            <person name="Ward R.D."/>
            <person name="Stajich J.E."/>
            <person name="Johansen J.R."/>
            <person name="Huntemann M."/>
            <person name="Clum A."/>
            <person name="Foster B."/>
            <person name="Foster B."/>
            <person name="Roux S."/>
            <person name="Palaniappan K."/>
            <person name="Varghese N."/>
            <person name="Mukherjee S."/>
            <person name="Reddy T.B.K."/>
            <person name="Daum C."/>
            <person name="Copeland A."/>
            <person name="Chen I.A."/>
            <person name="Ivanova N.N."/>
            <person name="Kyrpides N.C."/>
            <person name="Shapiro N."/>
            <person name="Eloe-Fadrosh E.A."/>
            <person name="Pietrasiak N."/>
        </authorList>
    </citation>
    <scope>NUCLEOTIDE SEQUENCE</scope>
    <source>
        <strain evidence="2">UHER 2000/2452</strain>
    </source>
</reference>
<dbReference type="Proteomes" id="UP000757435">
    <property type="component" value="Unassembled WGS sequence"/>
</dbReference>
<evidence type="ECO:0000313" key="3">
    <source>
        <dbReference type="Proteomes" id="UP000757435"/>
    </source>
</evidence>
<organism evidence="2 3">
    <name type="scientific">Drouetiella hepatica Uher 2000/2452</name>
    <dbReference type="NCBI Taxonomy" id="904376"/>
    <lineage>
        <taxon>Bacteria</taxon>
        <taxon>Bacillati</taxon>
        <taxon>Cyanobacteriota</taxon>
        <taxon>Cyanophyceae</taxon>
        <taxon>Oculatellales</taxon>
        <taxon>Oculatellaceae</taxon>
        <taxon>Drouetiella</taxon>
    </lineage>
</organism>
<proteinExistence type="predicted"/>
<gene>
    <name evidence="2" type="ORF">KME15_17895</name>
</gene>
<accession>A0A951UNK9</accession>
<sequence>MNIRPIVWAAIAAVVSSTVPFAVQAQTVDARCDIYPRGEDRASAVTACTFSQRQGNVGIQLENGRRYDLAPTGDQPGNYLDQNGQAAYRQSGLGDRGQIYRLADQSIYVYWDTAGIPSASSSNSGNPVTYTTVIDYNHINIQITEAEFNFRGTLTKLPGPDYSGTDGRVRVVLTPSTGQVYVFNEVTGDTFYDYTIDPVFVGEDPSTMCDPSVEPC</sequence>
<comment type="caution">
    <text evidence="2">The sequence shown here is derived from an EMBL/GenBank/DDBJ whole genome shotgun (WGS) entry which is preliminary data.</text>
</comment>
<feature type="chain" id="PRO_5036704610" description="Secreted protein" evidence="1">
    <location>
        <begin position="26"/>
        <end position="216"/>
    </location>
</feature>
<name>A0A951UNK9_9CYAN</name>
<dbReference type="AlphaFoldDB" id="A0A951UNK9"/>
<feature type="signal peptide" evidence="1">
    <location>
        <begin position="1"/>
        <end position="25"/>
    </location>
</feature>
<keyword evidence="1" id="KW-0732">Signal</keyword>
<reference evidence="2" key="1">
    <citation type="submission" date="2021-05" db="EMBL/GenBank/DDBJ databases">
        <authorList>
            <person name="Pietrasiak N."/>
            <person name="Ward R."/>
            <person name="Stajich J.E."/>
            <person name="Kurbessoian T."/>
        </authorList>
    </citation>
    <scope>NUCLEOTIDE SEQUENCE</scope>
    <source>
        <strain evidence="2">UHER 2000/2452</strain>
    </source>
</reference>
<dbReference type="EMBL" id="JAHHHD010000022">
    <property type="protein sequence ID" value="MBW4660547.1"/>
    <property type="molecule type" value="Genomic_DNA"/>
</dbReference>
<evidence type="ECO:0008006" key="4">
    <source>
        <dbReference type="Google" id="ProtNLM"/>
    </source>
</evidence>
<evidence type="ECO:0000256" key="1">
    <source>
        <dbReference type="SAM" id="SignalP"/>
    </source>
</evidence>